<dbReference type="Proteomes" id="UP000076476">
    <property type="component" value="Unassembled WGS sequence"/>
</dbReference>
<keyword evidence="2" id="KW-1185">Reference proteome</keyword>
<evidence type="ECO:0000313" key="2">
    <source>
        <dbReference type="Proteomes" id="UP000076476"/>
    </source>
</evidence>
<dbReference type="OrthoDB" id="2967050at2"/>
<proteinExistence type="predicted"/>
<protein>
    <submittedName>
        <fullName evidence="1">Uncharacterized protein</fullName>
    </submittedName>
</protein>
<dbReference type="AlphaFoldDB" id="A0A164BRY3"/>
<comment type="caution">
    <text evidence="1">The sequence shown here is derived from an EMBL/GenBank/DDBJ whole genome shotgun (WGS) entry which is preliminary data.</text>
</comment>
<dbReference type="EMBL" id="LWBR01000013">
    <property type="protein sequence ID" value="KZN97099.1"/>
    <property type="molecule type" value="Genomic_DNA"/>
</dbReference>
<gene>
    <name evidence="1" type="ORF">AZI98_05945</name>
</gene>
<accession>A0A165YI46</accession>
<dbReference type="RefSeq" id="WP_063387355.1">
    <property type="nucleotide sequence ID" value="NZ_LVHY01000007.1"/>
</dbReference>
<sequence length="115" mass="13950">MNFFKKIFFSKYEQFAKELGYRTWSEASDNTFFMFHIPEDGGWYVTELPNRTWAVWNNEGDPPYSFVTFLTWSETIRYLRKLFNEYGYPETYWAPEGYGIDDDMFLNPPQKDKKL</sequence>
<accession>A0A164BRY3</accession>
<reference evidence="1 2" key="1">
    <citation type="submission" date="2016-04" db="EMBL/GenBank/DDBJ databases">
        <title>Draft genome sequence of Aeribacillus pallidus 8m3 from petroleum reservoir.</title>
        <authorList>
            <person name="Poltaraus A.B."/>
            <person name="Nazina T.N."/>
            <person name="Tourova T.P."/>
            <person name="Malakho S.M."/>
            <person name="Korshunova A.V."/>
            <person name="Sokolova D.S."/>
        </authorList>
    </citation>
    <scope>NUCLEOTIDE SEQUENCE [LARGE SCALE GENOMIC DNA]</scope>
    <source>
        <strain evidence="1 2">8m3</strain>
    </source>
</reference>
<name>A0A164BRY3_9BACI</name>
<organism evidence="1 2">
    <name type="scientific">Aeribacillus pallidus</name>
    <dbReference type="NCBI Taxonomy" id="33936"/>
    <lineage>
        <taxon>Bacteria</taxon>
        <taxon>Bacillati</taxon>
        <taxon>Bacillota</taxon>
        <taxon>Bacilli</taxon>
        <taxon>Bacillales</taxon>
        <taxon>Bacillaceae</taxon>
        <taxon>Aeribacillus</taxon>
    </lineage>
</organism>
<evidence type="ECO:0000313" key="1">
    <source>
        <dbReference type="EMBL" id="KZN97099.1"/>
    </source>
</evidence>